<evidence type="ECO:0000259" key="18">
    <source>
        <dbReference type="PROSITE" id="PS50020"/>
    </source>
</evidence>
<dbReference type="Gene3D" id="2.20.70.10">
    <property type="match status" value="2"/>
</dbReference>
<comment type="subunit">
    <text evidence="14">Forms a complex with Mer and Ex. Interacts (via domain WW 1) with Ex (via RXPPXY motif). Interacts with Mer, Sav, Hpo and Wts.</text>
</comment>
<dbReference type="InterPro" id="IPR036020">
    <property type="entry name" value="WW_dom_sf"/>
</dbReference>
<evidence type="ECO:0000256" key="10">
    <source>
        <dbReference type="ARBA" id="ARBA00023054"/>
    </source>
</evidence>
<evidence type="ECO:0000256" key="7">
    <source>
        <dbReference type="ARBA" id="ARBA00022553"/>
    </source>
</evidence>
<evidence type="ECO:0000256" key="1">
    <source>
        <dbReference type="ARBA" id="ARBA00004221"/>
    </source>
</evidence>
<dbReference type="Proteomes" id="UP000075880">
    <property type="component" value="Unassembled WGS sequence"/>
</dbReference>
<feature type="compositionally biased region" description="Basic and acidic residues" evidence="16">
    <location>
        <begin position="1328"/>
        <end position="1337"/>
    </location>
</feature>
<feature type="compositionally biased region" description="Polar residues" evidence="16">
    <location>
        <begin position="1276"/>
        <end position="1285"/>
    </location>
</feature>
<keyword evidence="20" id="KW-1185">Reference proteome</keyword>
<dbReference type="InterPro" id="IPR051105">
    <property type="entry name" value="WWC/KIBRA_Hippo_Reg"/>
</dbReference>
<dbReference type="PROSITE" id="PS50020">
    <property type="entry name" value="WW_DOMAIN_2"/>
    <property type="match status" value="2"/>
</dbReference>
<dbReference type="GO" id="GO:0016477">
    <property type="term" value="P:cell migration"/>
    <property type="evidence" value="ECO:0007669"/>
    <property type="project" value="TreeGrafter"/>
</dbReference>
<keyword evidence="6" id="KW-0963">Cytoplasm</keyword>
<evidence type="ECO:0000256" key="12">
    <source>
        <dbReference type="ARBA" id="ARBA00023163"/>
    </source>
</evidence>
<dbReference type="Gene3D" id="2.60.40.150">
    <property type="entry name" value="C2 domain"/>
    <property type="match status" value="1"/>
</dbReference>
<comment type="subcellular location">
    <subcellularLocation>
        <location evidence="1">Apical cell membrane</location>
    </subcellularLocation>
    <subcellularLocation>
        <location evidence="2">Cytoplasm</location>
    </subcellularLocation>
</comment>
<keyword evidence="8" id="KW-0677">Repeat</keyword>
<feature type="region of interest" description="Disordered" evidence="16">
    <location>
        <begin position="989"/>
        <end position="1014"/>
    </location>
</feature>
<protein>
    <recommendedName>
        <fullName evidence="4">Protein kibra</fullName>
    </recommendedName>
</protein>
<evidence type="ECO:0000313" key="20">
    <source>
        <dbReference type="Proteomes" id="UP000075880"/>
    </source>
</evidence>
<keyword evidence="7" id="KW-0597">Phosphoprotein</keyword>
<sequence length="1337" mass="147188">MPKSSNNADLPLGWEINTDYDGKVYFIDHINKKTTWIDPRDKHTKPETFADCIGNELPFGWEESYDSQIGTYYINHNTQTTQLEDPRLQWKSKQDEMLREYLCSAQDTLEAKKEILNVKTQRLHLAQEEYNHLNALAASRTSLCSSTSSCSTKFDPELLRADLAIAKERVFRLKKELSRIQKEMRSTQKGVDTLASVEQKLNSHVNGCYNISEAQAIMEEVKKIQKSLITGEREKKELMKSLAQVKDDLTRLQLRQESPDASTFNLAQDRICAASQTDLSSENFPMGAREMAKMRQRYDEWRKRVKEIQEQLAALEEKIRPGELESDQDRLLLFQEKKQLLLEYRSITPKSRSQSEMRRIQNVCKQLEADLNMAYEESNQCIANRLKLHEEKQALLQQLLEALKEFTHLENQLKSLSASTLSISSSSSLGSLSTASSKGSLSGLSFTDIYGDPLSAEPQIDMVDMNRRVQRLFHPSSEVSLSPRSSLSAETPPASPLKLDWAMAAAAAAAAATAATATAANNGGAGGGGGAAAAAAAVAAAIAKSGAMALTAASAGPSYASVVNAVPSYAVATSSSSHSSAAAVAAAEYNLDRQRLEEQLQELKIRQLGIAGPLSPIYEKPSYLDIAPAVLLSRSSSTSNTRSVSTTVSDESVAGDSGVFEASRAPLLATKECAQVQIGIRYSAGDSTLCIAIERGSNLAALCLPDGCQLYLRAMLLPPGSATVSAGAGVVRTNTVTDFARPLFKTLLLVQLPLDKVYTKSLHVKVMVLVGQREDWVGSAQISLAEFNPADATSRWYNIISRKSMNESELLDGGGSAASGSYASHGSGIKEESSDESTIISSQTSTLTRNQGQEELQAVLELVYDELSTEDYEEEEDEEEDDEVEEEQEDDDEEEEDDAEDDGEEKGGEKQHREKSLRTDDELQEDGCASAEATELMIQEYMNSVKEQSGAAPVAPAVVDSLPEPVERVDKETNTECAFLPERSRRRFPDPNAINHHHHHLPHHSSHHHRSSTIEEGTVVDDRLVKRSQTFSPSAVASKTRYICRLNRSDSDSAMHFNNQVTPHPFKRGSVERRSLRYNNRVSKIYHKMHPAVPRTSLDLELDLKAQQTKLETLTDEIGRLRELKHRLEQARDNNDVKVAAWALENEDFLRLVKTVNAATPEERHLAKLLMKTSKEIYKLRKTKVGKGKLDSISFKEKMAFFTRRGVSVPELPSEIFQPQSQAQAQSVPQQHQPHLDGDLLMPELEPKATGSGGSSFRSIPGGKRSSSERSEDYGGSTTPTNSSELLLASACTQTTGTGADGDGTEDRSVGTVTPASDEPASSFSYNDVDRTYGVEV</sequence>
<dbReference type="SUPFAM" id="SSF49562">
    <property type="entry name" value="C2 domain (Calcium/lipid-binding domain, CaLB)"/>
    <property type="match status" value="1"/>
</dbReference>
<dbReference type="PANTHER" id="PTHR14791:SF29">
    <property type="entry name" value="PROTEIN KIBRA"/>
    <property type="match status" value="1"/>
</dbReference>
<evidence type="ECO:0000256" key="9">
    <source>
        <dbReference type="ARBA" id="ARBA00023015"/>
    </source>
</evidence>
<dbReference type="CDD" id="cd00201">
    <property type="entry name" value="WW"/>
    <property type="match status" value="2"/>
</dbReference>
<feature type="coiled-coil region" evidence="15">
    <location>
        <begin position="291"/>
        <end position="325"/>
    </location>
</feature>
<feature type="region of interest" description="Disordered" evidence="16">
    <location>
        <begin position="810"/>
        <end position="851"/>
    </location>
</feature>
<dbReference type="Pfam" id="PF25802">
    <property type="entry name" value="WWC1"/>
    <property type="match status" value="1"/>
</dbReference>
<reference evidence="19" key="1">
    <citation type="submission" date="2024-04" db="UniProtKB">
        <authorList>
            <consortium name="EnsemblMetazoa"/>
        </authorList>
    </citation>
    <scope>IDENTIFICATION</scope>
    <source>
        <strain evidence="19">EBRO</strain>
    </source>
</reference>
<dbReference type="GO" id="GO:0016324">
    <property type="term" value="C:apical plasma membrane"/>
    <property type="evidence" value="ECO:0007669"/>
    <property type="project" value="UniProtKB-SubCell"/>
</dbReference>
<dbReference type="InterPro" id="IPR057747">
    <property type="entry name" value="WWC1_hairpin"/>
</dbReference>
<dbReference type="PANTHER" id="PTHR14791">
    <property type="entry name" value="BOMB/KIRA PROTEINS"/>
    <property type="match status" value="1"/>
</dbReference>
<dbReference type="GO" id="GO:0005737">
    <property type="term" value="C:cytoplasm"/>
    <property type="evidence" value="ECO:0007669"/>
    <property type="project" value="UniProtKB-SubCell"/>
</dbReference>
<evidence type="ECO:0000256" key="8">
    <source>
        <dbReference type="ARBA" id="ARBA00022737"/>
    </source>
</evidence>
<feature type="region of interest" description="Disordered" evidence="16">
    <location>
        <begin position="868"/>
        <end position="927"/>
    </location>
</feature>
<feature type="domain" description="WW" evidence="18">
    <location>
        <begin position="8"/>
        <end position="41"/>
    </location>
</feature>
<keyword evidence="11" id="KW-0472">Membrane</keyword>
<feature type="coiled-coil region" evidence="15">
    <location>
        <begin position="350"/>
        <end position="419"/>
    </location>
</feature>
<dbReference type="GO" id="GO:0019900">
    <property type="term" value="F:kinase binding"/>
    <property type="evidence" value="ECO:0007669"/>
    <property type="project" value="TreeGrafter"/>
</dbReference>
<feature type="compositionally biased region" description="Low complexity" evidence="16">
    <location>
        <begin position="836"/>
        <end position="846"/>
    </location>
</feature>
<feature type="region of interest" description="Disordered" evidence="16">
    <location>
        <begin position="1217"/>
        <end position="1337"/>
    </location>
</feature>
<dbReference type="InterPro" id="IPR000008">
    <property type="entry name" value="C2_dom"/>
</dbReference>
<dbReference type="SUPFAM" id="SSF51045">
    <property type="entry name" value="WW domain"/>
    <property type="match status" value="2"/>
</dbReference>
<dbReference type="GO" id="GO:0060090">
    <property type="term" value="F:molecular adaptor activity"/>
    <property type="evidence" value="ECO:0007669"/>
    <property type="project" value="TreeGrafter"/>
</dbReference>
<evidence type="ECO:0000256" key="2">
    <source>
        <dbReference type="ARBA" id="ARBA00004496"/>
    </source>
</evidence>
<evidence type="ECO:0000313" key="19">
    <source>
        <dbReference type="EnsemblMetazoa" id="ENSAATROPP014687"/>
    </source>
</evidence>
<dbReference type="SMART" id="SM00456">
    <property type="entry name" value="WW"/>
    <property type="match status" value="2"/>
</dbReference>
<evidence type="ECO:0000256" key="13">
    <source>
        <dbReference type="ARBA" id="ARBA00024960"/>
    </source>
</evidence>
<dbReference type="GO" id="GO:0035330">
    <property type="term" value="P:regulation of hippo signaling"/>
    <property type="evidence" value="ECO:0007669"/>
    <property type="project" value="TreeGrafter"/>
</dbReference>
<keyword evidence="5" id="KW-1003">Cell membrane</keyword>
<dbReference type="GO" id="GO:0006355">
    <property type="term" value="P:regulation of DNA-templated transcription"/>
    <property type="evidence" value="ECO:0007669"/>
    <property type="project" value="TreeGrafter"/>
</dbReference>
<evidence type="ECO:0000256" key="15">
    <source>
        <dbReference type="SAM" id="Coils"/>
    </source>
</evidence>
<keyword evidence="9" id="KW-0805">Transcription regulation</keyword>
<feature type="compositionally biased region" description="Low complexity" evidence="16">
    <location>
        <begin position="818"/>
        <end position="827"/>
    </location>
</feature>
<evidence type="ECO:0000256" key="16">
    <source>
        <dbReference type="SAM" id="MobiDB-lite"/>
    </source>
</evidence>
<name>A0AAG5DTJ3_ANOAO</name>
<evidence type="ECO:0000256" key="14">
    <source>
        <dbReference type="ARBA" id="ARBA00025969"/>
    </source>
</evidence>
<feature type="compositionally biased region" description="Polar residues" evidence="16">
    <location>
        <begin position="1311"/>
        <end position="1326"/>
    </location>
</feature>
<feature type="domain" description="C2" evidence="17">
    <location>
        <begin position="672"/>
        <end position="797"/>
    </location>
</feature>
<evidence type="ECO:0000256" key="6">
    <source>
        <dbReference type="ARBA" id="ARBA00022490"/>
    </source>
</evidence>
<dbReference type="GO" id="GO:0046621">
    <property type="term" value="P:negative regulation of organ growth"/>
    <property type="evidence" value="ECO:0007669"/>
    <property type="project" value="TreeGrafter"/>
</dbReference>
<evidence type="ECO:0000256" key="4">
    <source>
        <dbReference type="ARBA" id="ARBA00013712"/>
    </source>
</evidence>
<accession>A0AAG5DTJ3</accession>
<keyword evidence="10 15" id="KW-0175">Coiled coil</keyword>
<feature type="compositionally biased region" description="Acidic residues" evidence="16">
    <location>
        <begin position="868"/>
        <end position="904"/>
    </location>
</feature>
<feature type="compositionally biased region" description="Low complexity" evidence="16">
    <location>
        <begin position="1218"/>
        <end position="1233"/>
    </location>
</feature>
<evidence type="ECO:0000259" key="17">
    <source>
        <dbReference type="PROSITE" id="PS50004"/>
    </source>
</evidence>
<dbReference type="Pfam" id="PF00397">
    <property type="entry name" value="WW"/>
    <property type="match status" value="2"/>
</dbReference>
<feature type="compositionally biased region" description="Basic and acidic residues" evidence="16">
    <location>
        <begin position="905"/>
        <end position="921"/>
    </location>
</feature>
<dbReference type="InterPro" id="IPR001202">
    <property type="entry name" value="WW_dom"/>
</dbReference>
<feature type="coiled-coil region" evidence="15">
    <location>
        <begin position="1097"/>
        <end position="1141"/>
    </location>
</feature>
<dbReference type="PROSITE" id="PS50004">
    <property type="entry name" value="C2"/>
    <property type="match status" value="1"/>
</dbReference>
<feature type="domain" description="WW" evidence="18">
    <location>
        <begin position="55"/>
        <end position="88"/>
    </location>
</feature>
<dbReference type="PROSITE" id="PS01159">
    <property type="entry name" value="WW_DOMAIN_1"/>
    <property type="match status" value="1"/>
</dbReference>
<comment type="function">
    <text evidence="13">Regulator of the Hippo/SWH (Sav/Wts/Hpo) signaling pathway, a signaling pathway that plays a pivotal role in organ size control and tumor suppression by restricting proliferation and promoting apoptosis. The core of this pathway is composed of a kinase cascade wherein Hippo (Hpo), in complex with its regulatory protein Salvador (Sav), phosphorylates and activates Warts (Wts) in complex with its regulatory protein Mats, which in turn phosphorylates and inactivates the Yorkie (Yki) oncoprotein. Kibra acts synergistically along with Ex and Mer to regulate the Hippo signaling pathway.</text>
</comment>
<dbReference type="EnsemblMetazoa" id="ENSAATROPT016699">
    <property type="protein sequence ID" value="ENSAATROPP014687"/>
    <property type="gene ID" value="ENSAATROPG013671"/>
</dbReference>
<feature type="compositionally biased region" description="Basic residues" evidence="16">
    <location>
        <begin position="995"/>
        <end position="1011"/>
    </location>
</feature>
<comment type="similarity">
    <text evidence="3">Belongs to the WWC family. KIBRA subfamily.</text>
</comment>
<evidence type="ECO:0000256" key="11">
    <source>
        <dbReference type="ARBA" id="ARBA00023136"/>
    </source>
</evidence>
<dbReference type="InterPro" id="IPR035892">
    <property type="entry name" value="C2_domain_sf"/>
</dbReference>
<organism evidence="19 20">
    <name type="scientific">Anopheles atroparvus</name>
    <name type="common">European mosquito</name>
    <dbReference type="NCBI Taxonomy" id="41427"/>
    <lineage>
        <taxon>Eukaryota</taxon>
        <taxon>Metazoa</taxon>
        <taxon>Ecdysozoa</taxon>
        <taxon>Arthropoda</taxon>
        <taxon>Hexapoda</taxon>
        <taxon>Insecta</taxon>
        <taxon>Pterygota</taxon>
        <taxon>Neoptera</taxon>
        <taxon>Endopterygota</taxon>
        <taxon>Diptera</taxon>
        <taxon>Nematocera</taxon>
        <taxon>Culicoidea</taxon>
        <taxon>Culicidae</taxon>
        <taxon>Anophelinae</taxon>
        <taxon>Anopheles</taxon>
    </lineage>
</organism>
<evidence type="ECO:0000256" key="5">
    <source>
        <dbReference type="ARBA" id="ARBA00022475"/>
    </source>
</evidence>
<proteinExistence type="inferred from homology"/>
<evidence type="ECO:0000256" key="3">
    <source>
        <dbReference type="ARBA" id="ARBA00010585"/>
    </source>
</evidence>
<keyword evidence="12" id="KW-0804">Transcription</keyword>